<name>A0A161IKM2_9MICO</name>
<feature type="compositionally biased region" description="Pro residues" evidence="1">
    <location>
        <begin position="111"/>
        <end position="121"/>
    </location>
</feature>
<organism evidence="2 3">
    <name type="scientific">Isoptericola dokdonensis DS-3</name>
    <dbReference type="NCBI Taxonomy" id="1300344"/>
    <lineage>
        <taxon>Bacteria</taxon>
        <taxon>Bacillati</taxon>
        <taxon>Actinomycetota</taxon>
        <taxon>Actinomycetes</taxon>
        <taxon>Micrococcales</taxon>
        <taxon>Promicromonosporaceae</taxon>
        <taxon>Isoptericola</taxon>
    </lineage>
</organism>
<dbReference type="Proteomes" id="UP000076794">
    <property type="component" value="Chromosome"/>
</dbReference>
<protein>
    <submittedName>
        <fullName evidence="2">Uncharacterized protein</fullName>
    </submittedName>
</protein>
<evidence type="ECO:0000256" key="1">
    <source>
        <dbReference type="SAM" id="MobiDB-lite"/>
    </source>
</evidence>
<evidence type="ECO:0000313" key="2">
    <source>
        <dbReference type="EMBL" id="ANC30910.1"/>
    </source>
</evidence>
<proteinExistence type="predicted"/>
<reference evidence="2 3" key="1">
    <citation type="submission" date="2016-01" db="EMBL/GenBank/DDBJ databases">
        <title>Complete genome sequence of a soil Actinobacterium, Isoptericola dokdonensis DS-3.</title>
        <authorList>
            <person name="Kwon S.-K."/>
            <person name="Kim J.F."/>
        </authorList>
    </citation>
    <scope>NUCLEOTIDE SEQUENCE [LARGE SCALE GENOMIC DNA]</scope>
    <source>
        <strain evidence="2 3">DS-3</strain>
    </source>
</reference>
<dbReference type="AlphaFoldDB" id="A0A161IKM2"/>
<evidence type="ECO:0000313" key="3">
    <source>
        <dbReference type="Proteomes" id="UP000076794"/>
    </source>
</evidence>
<dbReference type="RefSeq" id="WP_157557175.1">
    <property type="nucleotide sequence ID" value="NZ_CP014209.1"/>
</dbReference>
<feature type="region of interest" description="Disordered" evidence="1">
    <location>
        <begin position="83"/>
        <end position="121"/>
    </location>
</feature>
<accession>A0A161IKM2</accession>
<dbReference type="PATRIC" id="fig|1300344.3.peg.1353"/>
<dbReference type="STRING" id="1300344.I598_1351"/>
<gene>
    <name evidence="2" type="ORF">I598_1351</name>
</gene>
<sequence>MSYPNDGTHLSDWRDAAVDSRVVVRCGLDPDEARRTGRRWTDVIGVVVAVEPDGLTLRRDPARRSDPRDGAVVHVAGASVVAVRLLGPRPRPRRRDHRNGAPGGPARADTPDPPADPDARR</sequence>
<dbReference type="KEGG" id="ido:I598_1351"/>
<keyword evidence="3" id="KW-1185">Reference proteome</keyword>
<dbReference type="EMBL" id="CP014209">
    <property type="protein sequence ID" value="ANC30910.1"/>
    <property type="molecule type" value="Genomic_DNA"/>
</dbReference>